<comment type="caution">
    <text evidence="1">The sequence shown here is derived from an EMBL/GenBank/DDBJ whole genome shotgun (WGS) entry which is preliminary data.</text>
</comment>
<sequence length="175" mass="19910">MRTGDGIDMLIGTNFTRSMNGGIRIEGDEVTLYKKVTRLKTNQTTEVNTAAIEELDMDEEFYQELQETVFFSKQDSEKLKARFKPILNKLRDQGYIGEEPLKHWRKNGETCKLDIINPDVTIQDKPLKHVTPALEASFQKHVDALLKLGVIRPSKSRHRTMAMMVNSGTTIDPAT</sequence>
<name>A0ACB9JSZ1_9ASTR</name>
<evidence type="ECO:0000313" key="1">
    <source>
        <dbReference type="EMBL" id="KAI3823149.1"/>
    </source>
</evidence>
<proteinExistence type="predicted"/>
<dbReference type="EMBL" id="CM042019">
    <property type="protein sequence ID" value="KAI3823149.1"/>
    <property type="molecule type" value="Genomic_DNA"/>
</dbReference>
<dbReference type="Proteomes" id="UP001056120">
    <property type="component" value="Linkage Group LG02"/>
</dbReference>
<organism evidence="1 2">
    <name type="scientific">Smallanthus sonchifolius</name>
    <dbReference type="NCBI Taxonomy" id="185202"/>
    <lineage>
        <taxon>Eukaryota</taxon>
        <taxon>Viridiplantae</taxon>
        <taxon>Streptophyta</taxon>
        <taxon>Embryophyta</taxon>
        <taxon>Tracheophyta</taxon>
        <taxon>Spermatophyta</taxon>
        <taxon>Magnoliopsida</taxon>
        <taxon>eudicotyledons</taxon>
        <taxon>Gunneridae</taxon>
        <taxon>Pentapetalae</taxon>
        <taxon>asterids</taxon>
        <taxon>campanulids</taxon>
        <taxon>Asterales</taxon>
        <taxon>Asteraceae</taxon>
        <taxon>Asteroideae</taxon>
        <taxon>Heliantheae alliance</taxon>
        <taxon>Millerieae</taxon>
        <taxon>Smallanthus</taxon>
    </lineage>
</organism>
<reference evidence="2" key="1">
    <citation type="journal article" date="2022" name="Mol. Ecol. Resour.">
        <title>The genomes of chicory, endive, great burdock and yacon provide insights into Asteraceae palaeo-polyploidization history and plant inulin production.</title>
        <authorList>
            <person name="Fan W."/>
            <person name="Wang S."/>
            <person name="Wang H."/>
            <person name="Wang A."/>
            <person name="Jiang F."/>
            <person name="Liu H."/>
            <person name="Zhao H."/>
            <person name="Xu D."/>
            <person name="Zhang Y."/>
        </authorList>
    </citation>
    <scope>NUCLEOTIDE SEQUENCE [LARGE SCALE GENOMIC DNA]</scope>
    <source>
        <strain evidence="2">cv. Yunnan</strain>
    </source>
</reference>
<accession>A0ACB9JSZ1</accession>
<keyword evidence="2" id="KW-1185">Reference proteome</keyword>
<protein>
    <submittedName>
        <fullName evidence="1">Uncharacterized protein</fullName>
    </submittedName>
</protein>
<gene>
    <name evidence="1" type="ORF">L1987_04581</name>
</gene>
<evidence type="ECO:0000313" key="2">
    <source>
        <dbReference type="Proteomes" id="UP001056120"/>
    </source>
</evidence>
<reference evidence="1 2" key="2">
    <citation type="journal article" date="2022" name="Mol. Ecol. Resour.">
        <title>The genomes of chicory, endive, great burdock and yacon provide insights into Asteraceae paleo-polyploidization history and plant inulin production.</title>
        <authorList>
            <person name="Fan W."/>
            <person name="Wang S."/>
            <person name="Wang H."/>
            <person name="Wang A."/>
            <person name="Jiang F."/>
            <person name="Liu H."/>
            <person name="Zhao H."/>
            <person name="Xu D."/>
            <person name="Zhang Y."/>
        </authorList>
    </citation>
    <scope>NUCLEOTIDE SEQUENCE [LARGE SCALE GENOMIC DNA]</scope>
    <source>
        <strain evidence="2">cv. Yunnan</strain>
        <tissue evidence="1">Leaves</tissue>
    </source>
</reference>